<evidence type="ECO:0000259" key="1">
    <source>
        <dbReference type="PROSITE" id="PS51352"/>
    </source>
</evidence>
<evidence type="ECO:0000313" key="2">
    <source>
        <dbReference type="EMBL" id="SVD15708.1"/>
    </source>
</evidence>
<organism evidence="2">
    <name type="scientific">marine metagenome</name>
    <dbReference type="NCBI Taxonomy" id="408172"/>
    <lineage>
        <taxon>unclassified sequences</taxon>
        <taxon>metagenomes</taxon>
        <taxon>ecological metagenomes</taxon>
    </lineage>
</organism>
<dbReference type="CDD" id="cd02966">
    <property type="entry name" value="TlpA_like_family"/>
    <property type="match status" value="1"/>
</dbReference>
<dbReference type="PANTHER" id="PTHR42852:SF13">
    <property type="entry name" value="PROTEIN DIPZ"/>
    <property type="match status" value="1"/>
</dbReference>
<dbReference type="AlphaFoldDB" id="A0A382T2S3"/>
<proteinExistence type="predicted"/>
<dbReference type="InterPro" id="IPR036249">
    <property type="entry name" value="Thioredoxin-like_sf"/>
</dbReference>
<accession>A0A382T2S3</accession>
<dbReference type="PROSITE" id="PS51352">
    <property type="entry name" value="THIOREDOXIN_2"/>
    <property type="match status" value="1"/>
</dbReference>
<dbReference type="PANTHER" id="PTHR42852">
    <property type="entry name" value="THIOL:DISULFIDE INTERCHANGE PROTEIN DSBE"/>
    <property type="match status" value="1"/>
</dbReference>
<dbReference type="Gene3D" id="3.40.30.10">
    <property type="entry name" value="Glutaredoxin"/>
    <property type="match status" value="1"/>
</dbReference>
<gene>
    <name evidence="2" type="ORF">METZ01_LOCUS368562</name>
</gene>
<dbReference type="InterPro" id="IPR000866">
    <property type="entry name" value="AhpC/TSA"/>
</dbReference>
<dbReference type="GO" id="GO:0016209">
    <property type="term" value="F:antioxidant activity"/>
    <property type="evidence" value="ECO:0007669"/>
    <property type="project" value="InterPro"/>
</dbReference>
<name>A0A382T2S3_9ZZZZ</name>
<dbReference type="Pfam" id="PF00578">
    <property type="entry name" value="AhpC-TSA"/>
    <property type="match status" value="1"/>
</dbReference>
<dbReference type="InterPro" id="IPR013766">
    <property type="entry name" value="Thioredoxin_domain"/>
</dbReference>
<dbReference type="EMBL" id="UINC01133030">
    <property type="protein sequence ID" value="SVD15708.1"/>
    <property type="molecule type" value="Genomic_DNA"/>
</dbReference>
<reference evidence="2" key="1">
    <citation type="submission" date="2018-05" db="EMBL/GenBank/DDBJ databases">
        <authorList>
            <person name="Lanie J.A."/>
            <person name="Ng W.-L."/>
            <person name="Kazmierczak K.M."/>
            <person name="Andrzejewski T.M."/>
            <person name="Davidsen T.M."/>
            <person name="Wayne K.J."/>
            <person name="Tettelin H."/>
            <person name="Glass J.I."/>
            <person name="Rusch D."/>
            <person name="Podicherti R."/>
            <person name="Tsui H.-C.T."/>
            <person name="Winkler M.E."/>
        </authorList>
    </citation>
    <scope>NUCLEOTIDE SEQUENCE</scope>
</reference>
<sequence>MKIKTFYLLIPIGLFLLSAFSPICAEEKKIPLSQSEKELLEQSRIEIPSHYIKAHDFEGEMANGGKASLADFNGKFLILNFWATWCSPCLKEMPDLDQVYQSLGPKKLVVLAVSMGENRERVRKFLKKRKYSFPVMTDPDMDITRLYGVRNIPITYLVDPSGVIIGRALGPREWSEPKLLKFYRSRMSAKSG</sequence>
<dbReference type="GO" id="GO:0016491">
    <property type="term" value="F:oxidoreductase activity"/>
    <property type="evidence" value="ECO:0007669"/>
    <property type="project" value="InterPro"/>
</dbReference>
<dbReference type="SUPFAM" id="SSF52833">
    <property type="entry name" value="Thioredoxin-like"/>
    <property type="match status" value="1"/>
</dbReference>
<feature type="domain" description="Thioredoxin" evidence="1">
    <location>
        <begin position="48"/>
        <end position="188"/>
    </location>
</feature>
<protein>
    <recommendedName>
        <fullName evidence="1">Thioredoxin domain-containing protein</fullName>
    </recommendedName>
</protein>
<dbReference type="InterPro" id="IPR050553">
    <property type="entry name" value="Thioredoxin_ResA/DsbE_sf"/>
</dbReference>